<reference evidence="2" key="1">
    <citation type="submission" date="2020-11" db="EMBL/GenBank/DDBJ databases">
        <authorList>
            <person name="Tran Van P."/>
        </authorList>
    </citation>
    <scope>NUCLEOTIDE SEQUENCE</scope>
</reference>
<dbReference type="AlphaFoldDB" id="A0A7R9HDY6"/>
<dbReference type="EMBL" id="OC336512">
    <property type="protein sequence ID" value="CAD7418330.1"/>
    <property type="molecule type" value="Genomic_DNA"/>
</dbReference>
<name>A0A7R9HDY6_TIMCR</name>
<accession>A0A7R9HDY6</accession>
<feature type="region of interest" description="Disordered" evidence="1">
    <location>
        <begin position="1"/>
        <end position="25"/>
    </location>
</feature>
<gene>
    <name evidence="2" type="ORF">TCEB3V08_LOCUS13299</name>
</gene>
<protein>
    <submittedName>
        <fullName evidence="2">Uncharacterized protein</fullName>
    </submittedName>
</protein>
<evidence type="ECO:0000313" key="2">
    <source>
        <dbReference type="EMBL" id="CAD7418330.1"/>
    </source>
</evidence>
<organism evidence="2">
    <name type="scientific">Timema cristinae</name>
    <name type="common">Walking stick</name>
    <dbReference type="NCBI Taxonomy" id="61476"/>
    <lineage>
        <taxon>Eukaryota</taxon>
        <taxon>Metazoa</taxon>
        <taxon>Ecdysozoa</taxon>
        <taxon>Arthropoda</taxon>
        <taxon>Hexapoda</taxon>
        <taxon>Insecta</taxon>
        <taxon>Pterygota</taxon>
        <taxon>Neoptera</taxon>
        <taxon>Polyneoptera</taxon>
        <taxon>Phasmatodea</taxon>
        <taxon>Timematodea</taxon>
        <taxon>Timematoidea</taxon>
        <taxon>Timematidae</taxon>
        <taxon>Timema</taxon>
    </lineage>
</organism>
<sequence>MRSSRRQQSSPAKEPSLFSQATHLQSKLEQELSEKTKLMQLLEQLQNHQQEERPTENSAQEKLISCLAALHDGWEAKSAGQGCYLREWETEEACKLC</sequence>
<proteinExistence type="predicted"/>
<evidence type="ECO:0000256" key="1">
    <source>
        <dbReference type="SAM" id="MobiDB-lite"/>
    </source>
</evidence>